<evidence type="ECO:0000313" key="2">
    <source>
        <dbReference type="EMBL" id="WNZ23567.1"/>
    </source>
</evidence>
<dbReference type="Pfam" id="PF13474">
    <property type="entry name" value="SnoaL_3"/>
    <property type="match status" value="1"/>
</dbReference>
<dbReference type="PANTHER" id="PTHR34957:SF1">
    <property type="entry name" value="NUCLEAR TRANSPORT FACTOR 2 (NTF2) FAMILY PROTEIN"/>
    <property type="match status" value="1"/>
</dbReference>
<reference evidence="2" key="1">
    <citation type="submission" date="2020-05" db="EMBL/GenBank/DDBJ databases">
        <authorList>
            <person name="Zhu T."/>
            <person name="Keshari N."/>
            <person name="Lu X."/>
        </authorList>
    </citation>
    <scope>NUCLEOTIDE SEQUENCE</scope>
    <source>
        <strain evidence="2">NK1-12</strain>
    </source>
</reference>
<dbReference type="SUPFAM" id="SSF54427">
    <property type="entry name" value="NTF2-like"/>
    <property type="match status" value="1"/>
</dbReference>
<sequence>MTTAQDVLATNQAFYQAFERLDIDALSLVWSKAPKVTCIHPGRSALRGWEQIRFSWDQIFRNTKQLEVAADVIATEVIGNVAYVVLVENLVQVVPERRMEVQTMVTNIFEYEDGNWFLVHRHTSPMMQSA</sequence>
<dbReference type="PANTHER" id="PTHR34957">
    <property type="entry name" value="NUCLEAR TRANSPORT FACTOR 2 (NTF2) FAMILY PROTEIN"/>
    <property type="match status" value="1"/>
</dbReference>
<dbReference type="RefSeq" id="WP_316435264.1">
    <property type="nucleotide sequence ID" value="NZ_CP053586.1"/>
</dbReference>
<accession>A0AA97AKF4</accession>
<dbReference type="InterPro" id="IPR037401">
    <property type="entry name" value="SnoaL-like"/>
</dbReference>
<protein>
    <submittedName>
        <fullName evidence="2">Nuclear transport factor 2 family protein</fullName>
    </submittedName>
</protein>
<evidence type="ECO:0000259" key="1">
    <source>
        <dbReference type="Pfam" id="PF13474"/>
    </source>
</evidence>
<feature type="domain" description="SnoaL-like" evidence="1">
    <location>
        <begin position="7"/>
        <end position="127"/>
    </location>
</feature>
<organism evidence="2">
    <name type="scientific">Leptolyngbya sp. NK1-12</name>
    <dbReference type="NCBI Taxonomy" id="2547451"/>
    <lineage>
        <taxon>Bacteria</taxon>
        <taxon>Bacillati</taxon>
        <taxon>Cyanobacteriota</taxon>
        <taxon>Cyanophyceae</taxon>
        <taxon>Leptolyngbyales</taxon>
        <taxon>Leptolyngbyaceae</taxon>
        <taxon>Leptolyngbya group</taxon>
        <taxon>Leptolyngbya</taxon>
    </lineage>
</organism>
<dbReference type="AlphaFoldDB" id="A0AA97AKF4"/>
<dbReference type="EMBL" id="CP053586">
    <property type="protein sequence ID" value="WNZ23567.1"/>
    <property type="molecule type" value="Genomic_DNA"/>
</dbReference>
<dbReference type="Gene3D" id="3.10.450.50">
    <property type="match status" value="1"/>
</dbReference>
<dbReference type="InterPro" id="IPR032710">
    <property type="entry name" value="NTF2-like_dom_sf"/>
</dbReference>
<proteinExistence type="predicted"/>
<name>A0AA97AKF4_9CYAN</name>
<gene>
    <name evidence="2" type="ORF">HJG54_12375</name>
</gene>